<organism evidence="1">
    <name type="scientific">Anopheles marajoara</name>
    <dbReference type="NCBI Taxonomy" id="58244"/>
    <lineage>
        <taxon>Eukaryota</taxon>
        <taxon>Metazoa</taxon>
        <taxon>Ecdysozoa</taxon>
        <taxon>Arthropoda</taxon>
        <taxon>Hexapoda</taxon>
        <taxon>Insecta</taxon>
        <taxon>Pterygota</taxon>
        <taxon>Neoptera</taxon>
        <taxon>Endopterygota</taxon>
        <taxon>Diptera</taxon>
        <taxon>Nematocera</taxon>
        <taxon>Culicoidea</taxon>
        <taxon>Culicidae</taxon>
        <taxon>Anophelinae</taxon>
        <taxon>Anopheles</taxon>
    </lineage>
</organism>
<dbReference type="EMBL" id="GGFJ01013359">
    <property type="protein sequence ID" value="MBW62500.1"/>
    <property type="molecule type" value="Transcribed_RNA"/>
</dbReference>
<reference evidence="1" key="1">
    <citation type="submission" date="2018-01" db="EMBL/GenBank/DDBJ databases">
        <title>An insight into the sialome of Amazonian anophelines.</title>
        <authorList>
            <person name="Ribeiro J.M."/>
            <person name="Scarpassa V."/>
            <person name="Calvo E."/>
        </authorList>
    </citation>
    <scope>NUCLEOTIDE SEQUENCE</scope>
    <source>
        <tissue evidence="1">Salivary glands</tissue>
    </source>
</reference>
<dbReference type="AlphaFoldDB" id="A0A2M4CAZ0"/>
<proteinExistence type="predicted"/>
<protein>
    <submittedName>
        <fullName evidence="1">Putative secreted protein</fullName>
    </submittedName>
</protein>
<accession>A0A2M4CAZ0</accession>
<evidence type="ECO:0000313" key="1">
    <source>
        <dbReference type="EMBL" id="MBW62500.1"/>
    </source>
</evidence>
<name>A0A2M4CAZ0_9DIPT</name>
<sequence length="83" mass="9481">MAGPRTVWQAGFLVVGWLARAVVEPRNQTRCPFGHQFWVECVLRFSFFLFLFYRSERPCVRGINTLGAAVIQLSINGTDFQIS</sequence>